<evidence type="ECO:0000313" key="4">
    <source>
        <dbReference type="Proteomes" id="UP001592581"/>
    </source>
</evidence>
<name>A0ABV6Y1G2_9ACTN</name>
<comment type="caution">
    <text evidence="3">The sequence shown here is derived from an EMBL/GenBank/DDBJ whole genome shotgun (WGS) entry which is preliminary data.</text>
</comment>
<dbReference type="PANTHER" id="PTHR45527:SF1">
    <property type="entry name" value="FATTY ACID SYNTHASE"/>
    <property type="match status" value="1"/>
</dbReference>
<dbReference type="Pfam" id="PF00668">
    <property type="entry name" value="Condensation"/>
    <property type="match status" value="1"/>
</dbReference>
<gene>
    <name evidence="3" type="ORF">ABUW04_38145</name>
</gene>
<sequence>MDRTAGTAGTHDDEVLPLSVGQEGLWLLHELAPDSSTYHLAGGGRMEPAPDPELLARAVLALTERHPMLRSVYLETPAGPRRMVREPGTIGALTVRQVPDADDEELRRLVAEETARPFRLSTEGPFRAVLLLREGDAVLLVTTHHIATDATSQWLIWRDLLDAYEALAYGKEPGWDPVGSGYEEFVAAEQALLDSPRGTRQAEYWREQRTGSEPAELPTDRPRPAHSAGTGASLVRRLPDQLSERVRRTAADQGVSQFALALGALQALVNRWTGQTDFLIACPASVRRSAARNVVGYFVNPVLIRGRLDRGTTLGEAMAAANERIRQSTARVTYPYPLVAQAAPATGPLYRISMTMVTTDRFGPGLGGAVSGEAIDVGGISTTYLEIPHLEGQCDLAVEVTRDVYGLTLALRYDTELFERDTAERLFDQFERFIAAAADRPGTRIGRIPLTDEAERRALLELSGSAGSGTRGSGTRGSGTQGLAS</sequence>
<dbReference type="InterPro" id="IPR001242">
    <property type="entry name" value="Condensation_dom"/>
</dbReference>
<proteinExistence type="predicted"/>
<dbReference type="RefSeq" id="WP_380568881.1">
    <property type="nucleotide sequence ID" value="NZ_JBEUKS010000021.1"/>
</dbReference>
<dbReference type="Gene3D" id="3.30.559.30">
    <property type="entry name" value="Nonribosomal peptide synthetase, condensation domain"/>
    <property type="match status" value="1"/>
</dbReference>
<feature type="region of interest" description="Disordered" evidence="1">
    <location>
        <begin position="462"/>
        <end position="485"/>
    </location>
</feature>
<protein>
    <submittedName>
        <fullName evidence="3">Condensation domain-containing protein</fullName>
    </submittedName>
</protein>
<reference evidence="3 4" key="1">
    <citation type="submission" date="2024-06" db="EMBL/GenBank/DDBJ databases">
        <authorList>
            <person name="Lee S.D."/>
        </authorList>
    </citation>
    <scope>NUCLEOTIDE SEQUENCE [LARGE SCALE GENOMIC DNA]</scope>
    <source>
        <strain evidence="3 4">N1-10</strain>
    </source>
</reference>
<dbReference type="EMBL" id="JBEUKS010000021">
    <property type="protein sequence ID" value="MFC1444074.1"/>
    <property type="molecule type" value="Genomic_DNA"/>
</dbReference>
<feature type="domain" description="Condensation" evidence="2">
    <location>
        <begin position="14"/>
        <end position="460"/>
    </location>
</feature>
<feature type="compositionally biased region" description="Gly residues" evidence="1">
    <location>
        <begin position="466"/>
        <end position="485"/>
    </location>
</feature>
<keyword evidence="4" id="KW-1185">Reference proteome</keyword>
<evidence type="ECO:0000259" key="2">
    <source>
        <dbReference type="Pfam" id="PF00668"/>
    </source>
</evidence>
<feature type="region of interest" description="Disordered" evidence="1">
    <location>
        <begin position="197"/>
        <end position="234"/>
    </location>
</feature>
<evidence type="ECO:0000313" key="3">
    <source>
        <dbReference type="EMBL" id="MFC1444074.1"/>
    </source>
</evidence>
<dbReference type="SUPFAM" id="SSF52777">
    <property type="entry name" value="CoA-dependent acyltransferases"/>
    <property type="match status" value="2"/>
</dbReference>
<dbReference type="InterPro" id="IPR023213">
    <property type="entry name" value="CAT-like_dom_sf"/>
</dbReference>
<dbReference type="PANTHER" id="PTHR45527">
    <property type="entry name" value="NONRIBOSOMAL PEPTIDE SYNTHETASE"/>
    <property type="match status" value="1"/>
</dbReference>
<dbReference type="Proteomes" id="UP001592581">
    <property type="component" value="Unassembled WGS sequence"/>
</dbReference>
<organism evidence="3 4">
    <name type="scientific">Streptacidiphilus jeojiensis</name>
    <dbReference type="NCBI Taxonomy" id="3229225"/>
    <lineage>
        <taxon>Bacteria</taxon>
        <taxon>Bacillati</taxon>
        <taxon>Actinomycetota</taxon>
        <taxon>Actinomycetes</taxon>
        <taxon>Kitasatosporales</taxon>
        <taxon>Streptomycetaceae</taxon>
        <taxon>Streptacidiphilus</taxon>
    </lineage>
</organism>
<accession>A0ABV6Y1G2</accession>
<evidence type="ECO:0000256" key="1">
    <source>
        <dbReference type="SAM" id="MobiDB-lite"/>
    </source>
</evidence>
<dbReference type="Gene3D" id="3.30.559.10">
    <property type="entry name" value="Chloramphenicol acetyltransferase-like domain"/>
    <property type="match status" value="1"/>
</dbReference>